<sequence>MGVFLDMRSSMNSGTVGQPGLSLGPSPEAFGSIGLQTLGVPNPIITLNGTVGVTGEEGDTFVVELVRGSVYDPFFVIYRAEGTVGQNGGAEFHSFTAQDLSAPPALEIGAAFQNNVVGFAEVNGDFACKCCCPLRKYNRVHATGEESYIEGILIRLNPLQCFLHLIPAVEGQRSCNIQMIRLLNKHGPQLLNLPGNEQYTLASKHIPEAGHLCEFPIDTGMASQCRRDAEMREHDVGQLSFEMLRGFDGTVPVWKNAYDIRALQGSGNLIPELQIG</sequence>
<evidence type="ECO:0000313" key="2">
    <source>
        <dbReference type="Proteomes" id="UP000702964"/>
    </source>
</evidence>
<accession>A0A8J4ST13</accession>
<protein>
    <submittedName>
        <fullName evidence="1">Uncharacterized protein</fullName>
    </submittedName>
</protein>
<dbReference type="AlphaFoldDB" id="A0A8J4ST13"/>
<name>A0A8J4ST13_9STRA</name>
<organism evidence="1 2">
    <name type="scientific">Phytophthora kernoviae 00238/432</name>
    <dbReference type="NCBI Taxonomy" id="1284355"/>
    <lineage>
        <taxon>Eukaryota</taxon>
        <taxon>Sar</taxon>
        <taxon>Stramenopiles</taxon>
        <taxon>Oomycota</taxon>
        <taxon>Peronosporomycetes</taxon>
        <taxon>Peronosporales</taxon>
        <taxon>Peronosporaceae</taxon>
        <taxon>Phytophthora</taxon>
    </lineage>
</organism>
<dbReference type="Proteomes" id="UP000702964">
    <property type="component" value="Unassembled WGS sequence"/>
</dbReference>
<gene>
    <name evidence="1" type="ORF">G195_001100</name>
</gene>
<comment type="caution">
    <text evidence="1">The sequence shown here is derived from an EMBL/GenBank/DDBJ whole genome shotgun (WGS) entry which is preliminary data.</text>
</comment>
<reference evidence="1" key="1">
    <citation type="journal article" date="2015" name="Genom Data">
        <title>Draft genome sequences of Phytophthora kernoviae and Phytophthora ramorum lineage EU2 from Scotland.</title>
        <authorList>
            <person name="Sambles C."/>
            <person name="Schlenzig A."/>
            <person name="O'Neill P."/>
            <person name="Grant M."/>
            <person name="Studholme D.J."/>
        </authorList>
    </citation>
    <scope>NUCLEOTIDE SEQUENCE</scope>
    <source>
        <strain evidence="1">00238/432</strain>
    </source>
</reference>
<proteinExistence type="predicted"/>
<evidence type="ECO:0000313" key="1">
    <source>
        <dbReference type="EMBL" id="KAF4324825.1"/>
    </source>
</evidence>
<reference evidence="1" key="2">
    <citation type="submission" date="2020-02" db="EMBL/GenBank/DDBJ databases">
        <authorList>
            <person name="Studholme D.J."/>
        </authorList>
    </citation>
    <scope>NUCLEOTIDE SEQUENCE</scope>
    <source>
        <strain evidence="1">00238/432</strain>
    </source>
</reference>
<dbReference type="EMBL" id="AOFI03000013">
    <property type="protein sequence ID" value="KAF4324825.1"/>
    <property type="molecule type" value="Genomic_DNA"/>
</dbReference>